<dbReference type="Gene3D" id="3.30.530.20">
    <property type="match status" value="1"/>
</dbReference>
<dbReference type="SUPFAM" id="SSF55961">
    <property type="entry name" value="Bet v1-like"/>
    <property type="match status" value="1"/>
</dbReference>
<dbReference type="InterPro" id="IPR023393">
    <property type="entry name" value="START-like_dom_sf"/>
</dbReference>
<keyword evidence="4" id="KW-1185">Reference proteome</keyword>
<proteinExistence type="inferred from homology"/>
<gene>
    <name evidence="3" type="ORF">NCTC10485_03104</name>
</gene>
<evidence type="ECO:0000313" key="4">
    <source>
        <dbReference type="Proteomes" id="UP000282551"/>
    </source>
</evidence>
<evidence type="ECO:0000259" key="2">
    <source>
        <dbReference type="Pfam" id="PF08327"/>
    </source>
</evidence>
<dbReference type="RefSeq" id="WP_126334550.1">
    <property type="nucleotide sequence ID" value="NZ_AP022604.1"/>
</dbReference>
<dbReference type="InterPro" id="IPR013538">
    <property type="entry name" value="ASHA1/2-like_C"/>
</dbReference>
<dbReference type="CDD" id="cd08898">
    <property type="entry name" value="SRPBCC_CalC_Aha1-like_5"/>
    <property type="match status" value="1"/>
</dbReference>
<organism evidence="3 4">
    <name type="scientific">Mycolicibacterium chitae</name>
    <name type="common">Mycobacterium chitae</name>
    <dbReference type="NCBI Taxonomy" id="1792"/>
    <lineage>
        <taxon>Bacteria</taxon>
        <taxon>Bacillati</taxon>
        <taxon>Actinomycetota</taxon>
        <taxon>Actinomycetes</taxon>
        <taxon>Mycobacteriales</taxon>
        <taxon>Mycobacteriaceae</taxon>
        <taxon>Mycolicibacterium</taxon>
    </lineage>
</organism>
<accession>A0A3S4TN73</accession>
<reference evidence="3 4" key="1">
    <citation type="submission" date="2018-12" db="EMBL/GenBank/DDBJ databases">
        <authorList>
            <consortium name="Pathogen Informatics"/>
        </authorList>
    </citation>
    <scope>NUCLEOTIDE SEQUENCE [LARGE SCALE GENOMIC DNA]</scope>
    <source>
        <strain evidence="3 4">NCTC10485</strain>
    </source>
</reference>
<sequence>MSTDRIEKSAVLRAPLDRVWRAISDAEQFGTWFGMRVDGRFVPGASIVCAMTGTAVDEEIAAAQRAHEEESFVLQIVAVEPRRRFSFRWNPLPGAEFADLTTLVEFTLSETDDGVLLEIVESGFDALPAARRGAAFTDNSQGWAEQLTLIGRYVTAPQWA</sequence>
<feature type="domain" description="Activator of Hsp90 ATPase homologue 1/2-like C-terminal" evidence="2">
    <location>
        <begin position="13"/>
        <end position="154"/>
    </location>
</feature>
<dbReference type="EMBL" id="LR134355">
    <property type="protein sequence ID" value="VEG48802.1"/>
    <property type="molecule type" value="Genomic_DNA"/>
</dbReference>
<dbReference type="Proteomes" id="UP000282551">
    <property type="component" value="Chromosome"/>
</dbReference>
<name>A0A3S4TN73_MYCCI</name>
<evidence type="ECO:0000313" key="3">
    <source>
        <dbReference type="EMBL" id="VEG48802.1"/>
    </source>
</evidence>
<dbReference type="AlphaFoldDB" id="A0A3S4TN73"/>
<evidence type="ECO:0000256" key="1">
    <source>
        <dbReference type="ARBA" id="ARBA00006817"/>
    </source>
</evidence>
<comment type="similarity">
    <text evidence="1">Belongs to the AHA1 family.</text>
</comment>
<dbReference type="Pfam" id="PF08327">
    <property type="entry name" value="AHSA1"/>
    <property type="match status" value="1"/>
</dbReference>
<protein>
    <submittedName>
        <fullName evidence="3">Activator of Hsp90 ATPase 1 family protein</fullName>
    </submittedName>
</protein>
<dbReference type="OrthoDB" id="9803476at2"/>